<dbReference type="PANTHER" id="PTHR10666">
    <property type="entry name" value="UBIQUITIN"/>
    <property type="match status" value="1"/>
</dbReference>
<dbReference type="InterPro" id="IPR029071">
    <property type="entry name" value="Ubiquitin-like_domsf"/>
</dbReference>
<evidence type="ECO:0000259" key="1">
    <source>
        <dbReference type="PROSITE" id="PS50053"/>
    </source>
</evidence>
<name>A0A5C2S7E1_9APHY</name>
<dbReference type="PRINTS" id="PR00348">
    <property type="entry name" value="UBIQUITIN"/>
</dbReference>
<dbReference type="InterPro" id="IPR000626">
    <property type="entry name" value="Ubiquitin-like_dom"/>
</dbReference>
<dbReference type="STRING" id="1328759.A0A5C2S7E1"/>
<dbReference type="EMBL" id="ML122269">
    <property type="protein sequence ID" value="RPD59672.1"/>
    <property type="molecule type" value="Genomic_DNA"/>
</dbReference>
<dbReference type="Pfam" id="PF00240">
    <property type="entry name" value="ubiquitin"/>
    <property type="match status" value="1"/>
</dbReference>
<dbReference type="InterPro" id="IPR050158">
    <property type="entry name" value="Ubiquitin_ubiquitin-like"/>
</dbReference>
<organism evidence="2 3">
    <name type="scientific">Lentinus tigrinus ALCF2SS1-6</name>
    <dbReference type="NCBI Taxonomy" id="1328759"/>
    <lineage>
        <taxon>Eukaryota</taxon>
        <taxon>Fungi</taxon>
        <taxon>Dikarya</taxon>
        <taxon>Basidiomycota</taxon>
        <taxon>Agaricomycotina</taxon>
        <taxon>Agaricomycetes</taxon>
        <taxon>Polyporales</taxon>
        <taxon>Polyporaceae</taxon>
        <taxon>Lentinus</taxon>
    </lineage>
</organism>
<dbReference type="PROSITE" id="PS00299">
    <property type="entry name" value="UBIQUITIN_1"/>
    <property type="match status" value="1"/>
</dbReference>
<dbReference type="SMART" id="SM00213">
    <property type="entry name" value="UBQ"/>
    <property type="match status" value="1"/>
</dbReference>
<dbReference type="AlphaFoldDB" id="A0A5C2S7E1"/>
<dbReference type="SUPFAM" id="SSF54236">
    <property type="entry name" value="Ubiquitin-like"/>
    <property type="match status" value="1"/>
</dbReference>
<protein>
    <submittedName>
        <fullName evidence="2">Ubiquitin-domain-containing protein</fullName>
    </submittedName>
</protein>
<dbReference type="InterPro" id="IPR019956">
    <property type="entry name" value="Ubiquitin_dom"/>
</dbReference>
<reference evidence="2" key="1">
    <citation type="journal article" date="2018" name="Genome Biol. Evol.">
        <title>Genomics and development of Lentinus tigrinus, a white-rot wood-decaying mushroom with dimorphic fruiting bodies.</title>
        <authorList>
            <person name="Wu B."/>
            <person name="Xu Z."/>
            <person name="Knudson A."/>
            <person name="Carlson A."/>
            <person name="Chen N."/>
            <person name="Kovaka S."/>
            <person name="LaButti K."/>
            <person name="Lipzen A."/>
            <person name="Pennachio C."/>
            <person name="Riley R."/>
            <person name="Schakwitz W."/>
            <person name="Umezawa K."/>
            <person name="Ohm R.A."/>
            <person name="Grigoriev I.V."/>
            <person name="Nagy L.G."/>
            <person name="Gibbons J."/>
            <person name="Hibbett D."/>
        </authorList>
    </citation>
    <scope>NUCLEOTIDE SEQUENCE [LARGE SCALE GENOMIC DNA]</scope>
    <source>
        <strain evidence="2">ALCF2SS1-6</strain>
    </source>
</reference>
<accession>A0A5C2S7E1</accession>
<evidence type="ECO:0000313" key="2">
    <source>
        <dbReference type="EMBL" id="RPD59672.1"/>
    </source>
</evidence>
<dbReference type="Gene3D" id="3.10.20.90">
    <property type="entry name" value="Phosphatidylinositol 3-kinase Catalytic Subunit, Chain A, domain 1"/>
    <property type="match status" value="1"/>
</dbReference>
<proteinExistence type="predicted"/>
<gene>
    <name evidence="2" type="ORF">L227DRAFT_593793</name>
</gene>
<dbReference type="OrthoDB" id="428577at2759"/>
<keyword evidence="3" id="KW-1185">Reference proteome</keyword>
<dbReference type="PROSITE" id="PS50053">
    <property type="entry name" value="UBIQUITIN_2"/>
    <property type="match status" value="1"/>
</dbReference>
<feature type="domain" description="Ubiquitin-like" evidence="1">
    <location>
        <begin position="95"/>
        <end position="170"/>
    </location>
</feature>
<sequence length="413" mass="46622">MLILVEWQGRVVGFDRDNVESIIMKACKHFRLGSIKNELILVGQVSTWRHMELSDDTLKRLPDFALVRLGSLAARGECGEDDGCNHRERQQYRNIDILVVTLTGKTIIIKINPRTTVRILKSYICDKEGIPEDQQRLIFAGRQLEDDHTLSHYGIVYSSVIVHLVLRLRGGKPVIYLFPPSPVAHATVSIRLVPQWTFSHIYPPCDIKLLNDDLGQSITWSVFANPNGSLSDNRTGVELSYLFWEALSKSSIQTTPPLTPAVDASYSTTEHFDPSLPSLKPGHPTVVLLPFATLLPYLDTVLKSLTLHTSARNDFITYWLPALSRKPYVALRFLPQATYERAAQLEVTPAPDVVTRVFMLFRGIASEDVESDIWTAARDRVGEMDWPSVVGVKQDAWNESRFRVLDWGAMEVL</sequence>
<dbReference type="InterPro" id="IPR019954">
    <property type="entry name" value="Ubiquitin_CS"/>
</dbReference>
<dbReference type="Proteomes" id="UP000313359">
    <property type="component" value="Unassembled WGS sequence"/>
</dbReference>
<evidence type="ECO:0000313" key="3">
    <source>
        <dbReference type="Proteomes" id="UP000313359"/>
    </source>
</evidence>